<feature type="region of interest" description="Disordered" evidence="1">
    <location>
        <begin position="45"/>
        <end position="75"/>
    </location>
</feature>
<protein>
    <submittedName>
        <fullName evidence="2">Uncharacterized protein</fullName>
    </submittedName>
</protein>
<evidence type="ECO:0000313" key="3">
    <source>
        <dbReference type="Proteomes" id="UP000324222"/>
    </source>
</evidence>
<accession>A0A5B7G0C6</accession>
<comment type="caution">
    <text evidence="2">The sequence shown here is derived from an EMBL/GenBank/DDBJ whole genome shotgun (WGS) entry which is preliminary data.</text>
</comment>
<evidence type="ECO:0000313" key="2">
    <source>
        <dbReference type="EMBL" id="MPC51045.1"/>
    </source>
</evidence>
<keyword evidence="3" id="KW-1185">Reference proteome</keyword>
<dbReference type="EMBL" id="VSRR010009911">
    <property type="protein sequence ID" value="MPC51045.1"/>
    <property type="molecule type" value="Genomic_DNA"/>
</dbReference>
<reference evidence="2 3" key="1">
    <citation type="submission" date="2019-05" db="EMBL/GenBank/DDBJ databases">
        <title>Another draft genome of Portunus trituberculatus and its Hox gene families provides insights of decapod evolution.</title>
        <authorList>
            <person name="Jeong J.-H."/>
            <person name="Song I."/>
            <person name="Kim S."/>
            <person name="Choi T."/>
            <person name="Kim D."/>
            <person name="Ryu S."/>
            <person name="Kim W."/>
        </authorList>
    </citation>
    <scope>NUCLEOTIDE SEQUENCE [LARGE SCALE GENOMIC DNA]</scope>
    <source>
        <tissue evidence="2">Muscle</tissue>
    </source>
</reference>
<dbReference type="AlphaFoldDB" id="A0A5B7G0C6"/>
<sequence length="75" mass="8371">MACELTVPEQGKSSRATCTPRGSDRKSSELILTDLRVGLKLHHTRHTPGKRGHIPYLSTTTKKKKKVGEHELHIS</sequence>
<name>A0A5B7G0C6_PORTR</name>
<evidence type="ECO:0000256" key="1">
    <source>
        <dbReference type="SAM" id="MobiDB-lite"/>
    </source>
</evidence>
<dbReference type="Proteomes" id="UP000324222">
    <property type="component" value="Unassembled WGS sequence"/>
</dbReference>
<organism evidence="2 3">
    <name type="scientific">Portunus trituberculatus</name>
    <name type="common">Swimming crab</name>
    <name type="synonym">Neptunus trituberculatus</name>
    <dbReference type="NCBI Taxonomy" id="210409"/>
    <lineage>
        <taxon>Eukaryota</taxon>
        <taxon>Metazoa</taxon>
        <taxon>Ecdysozoa</taxon>
        <taxon>Arthropoda</taxon>
        <taxon>Crustacea</taxon>
        <taxon>Multicrustacea</taxon>
        <taxon>Malacostraca</taxon>
        <taxon>Eumalacostraca</taxon>
        <taxon>Eucarida</taxon>
        <taxon>Decapoda</taxon>
        <taxon>Pleocyemata</taxon>
        <taxon>Brachyura</taxon>
        <taxon>Eubrachyura</taxon>
        <taxon>Portunoidea</taxon>
        <taxon>Portunidae</taxon>
        <taxon>Portuninae</taxon>
        <taxon>Portunus</taxon>
    </lineage>
</organism>
<proteinExistence type="predicted"/>
<gene>
    <name evidence="2" type="ORF">E2C01_044882</name>
</gene>
<feature type="region of interest" description="Disordered" evidence="1">
    <location>
        <begin position="1"/>
        <end position="27"/>
    </location>
</feature>